<evidence type="ECO:0000313" key="3">
    <source>
        <dbReference type="EMBL" id="MCW1923229.1"/>
    </source>
</evidence>
<dbReference type="RefSeq" id="WP_264487334.1">
    <property type="nucleotide sequence ID" value="NZ_JAPDDT010000004.1"/>
</dbReference>
<sequence>MNDHYWIQSGSDQKGPYTLSQLQSMWRGGSITADTLYFQEGLEGWEPISLIAETLDPPKPVLSSTPAYQAPAVPQQINSAQPPKNPGVAAVLSFFVPGLGQIYNGQIGIGLVLCILTFALYFTIILGLVLHLHLVYDAYQTATKINTGKA</sequence>
<dbReference type="EMBL" id="JAPDDT010000004">
    <property type="protein sequence ID" value="MCW1923229.1"/>
    <property type="molecule type" value="Genomic_DNA"/>
</dbReference>
<evidence type="ECO:0000256" key="1">
    <source>
        <dbReference type="SAM" id="Phobius"/>
    </source>
</evidence>
<protein>
    <submittedName>
        <fullName evidence="3">GYF domain-containing protein</fullName>
    </submittedName>
</protein>
<evidence type="ECO:0000259" key="2">
    <source>
        <dbReference type="Pfam" id="PF14237"/>
    </source>
</evidence>
<feature type="domain" description="GYF" evidence="2">
    <location>
        <begin position="5"/>
        <end position="53"/>
    </location>
</feature>
<keyword evidence="1" id="KW-0472">Membrane</keyword>
<evidence type="ECO:0000313" key="4">
    <source>
        <dbReference type="Proteomes" id="UP001320876"/>
    </source>
</evidence>
<keyword evidence="4" id="KW-1185">Reference proteome</keyword>
<accession>A0ABT3GIB4</accession>
<keyword evidence="1" id="KW-1133">Transmembrane helix</keyword>
<name>A0ABT3GIB4_9BACT</name>
<gene>
    <name evidence="3" type="ORF">OKA05_11750</name>
</gene>
<reference evidence="3 4" key="1">
    <citation type="submission" date="2022-10" db="EMBL/GenBank/DDBJ databases">
        <title>Luteolibacter arcticus strain CCTCC AB 2014275, whole genome shotgun sequencing project.</title>
        <authorList>
            <person name="Zhao G."/>
            <person name="Shen L."/>
        </authorList>
    </citation>
    <scope>NUCLEOTIDE SEQUENCE [LARGE SCALE GENOMIC DNA]</scope>
    <source>
        <strain evidence="3 4">CCTCC AB 2014275</strain>
    </source>
</reference>
<keyword evidence="1" id="KW-0812">Transmembrane</keyword>
<feature type="transmembrane region" description="Helical" evidence="1">
    <location>
        <begin position="109"/>
        <end position="136"/>
    </location>
</feature>
<comment type="caution">
    <text evidence="3">The sequence shown here is derived from an EMBL/GenBank/DDBJ whole genome shotgun (WGS) entry which is preliminary data.</text>
</comment>
<dbReference type="Pfam" id="PF14237">
    <property type="entry name" value="GYF_2"/>
    <property type="match status" value="1"/>
</dbReference>
<organism evidence="3 4">
    <name type="scientific">Luteolibacter arcticus</name>
    <dbReference type="NCBI Taxonomy" id="1581411"/>
    <lineage>
        <taxon>Bacteria</taxon>
        <taxon>Pseudomonadati</taxon>
        <taxon>Verrucomicrobiota</taxon>
        <taxon>Verrucomicrobiia</taxon>
        <taxon>Verrucomicrobiales</taxon>
        <taxon>Verrucomicrobiaceae</taxon>
        <taxon>Luteolibacter</taxon>
    </lineage>
</organism>
<dbReference type="Proteomes" id="UP001320876">
    <property type="component" value="Unassembled WGS sequence"/>
</dbReference>
<proteinExistence type="predicted"/>
<dbReference type="InterPro" id="IPR025640">
    <property type="entry name" value="GYF_2"/>
</dbReference>